<name>A0AAD7LRA7_QUISA</name>
<sequence>MNCGLPSQRWYHVPRSFLNNDVNTLVLFEEMGGNPEQVAFQTVTIGTVCGIGNEGSRLELSCQGGDSSQRSNFPAMGTLKLSVVPSRRALGNLLVASLWLKGLALEESHAPLMSLVQHLDQTTFRESLQYKLFANRKYINVQKSNLVQLFF</sequence>
<dbReference type="Proteomes" id="UP001163823">
    <property type="component" value="Chromosome 7"/>
</dbReference>
<accession>A0AAD7LRA7</accession>
<dbReference type="KEGG" id="qsa:O6P43_018077"/>
<dbReference type="AlphaFoldDB" id="A0AAD7LRA7"/>
<dbReference type="EMBL" id="JARAOO010000007">
    <property type="protein sequence ID" value="KAJ7962919.1"/>
    <property type="molecule type" value="Genomic_DNA"/>
</dbReference>
<reference evidence="1" key="1">
    <citation type="journal article" date="2023" name="Science">
        <title>Elucidation of the pathway for biosynthesis of saponin adjuvants from the soapbark tree.</title>
        <authorList>
            <person name="Reed J."/>
            <person name="Orme A."/>
            <person name="El-Demerdash A."/>
            <person name="Owen C."/>
            <person name="Martin L.B.B."/>
            <person name="Misra R.C."/>
            <person name="Kikuchi S."/>
            <person name="Rejzek M."/>
            <person name="Martin A.C."/>
            <person name="Harkess A."/>
            <person name="Leebens-Mack J."/>
            <person name="Louveau T."/>
            <person name="Stephenson M.J."/>
            <person name="Osbourn A."/>
        </authorList>
    </citation>
    <scope>NUCLEOTIDE SEQUENCE</scope>
    <source>
        <strain evidence="1">S10</strain>
    </source>
</reference>
<comment type="caution">
    <text evidence="1">The sequence shown here is derived from an EMBL/GenBank/DDBJ whole genome shotgun (WGS) entry which is preliminary data.</text>
</comment>
<proteinExistence type="predicted"/>
<protein>
    <submittedName>
        <fullName evidence="1">Beta-galactosidase</fullName>
    </submittedName>
</protein>
<gene>
    <name evidence="1" type="ORF">O6P43_018077</name>
</gene>
<evidence type="ECO:0000313" key="1">
    <source>
        <dbReference type="EMBL" id="KAJ7962919.1"/>
    </source>
</evidence>
<keyword evidence="2" id="KW-1185">Reference proteome</keyword>
<organism evidence="1 2">
    <name type="scientific">Quillaja saponaria</name>
    <name type="common">Soap bark tree</name>
    <dbReference type="NCBI Taxonomy" id="32244"/>
    <lineage>
        <taxon>Eukaryota</taxon>
        <taxon>Viridiplantae</taxon>
        <taxon>Streptophyta</taxon>
        <taxon>Embryophyta</taxon>
        <taxon>Tracheophyta</taxon>
        <taxon>Spermatophyta</taxon>
        <taxon>Magnoliopsida</taxon>
        <taxon>eudicotyledons</taxon>
        <taxon>Gunneridae</taxon>
        <taxon>Pentapetalae</taxon>
        <taxon>rosids</taxon>
        <taxon>fabids</taxon>
        <taxon>Fabales</taxon>
        <taxon>Quillajaceae</taxon>
        <taxon>Quillaja</taxon>
    </lineage>
</organism>
<evidence type="ECO:0000313" key="2">
    <source>
        <dbReference type="Proteomes" id="UP001163823"/>
    </source>
</evidence>